<dbReference type="PANTHER" id="PTHR24035">
    <property type="entry name" value="MULTIPLE EPIDERMAL GROWTH FACTOR-LIKE DOMAINS PROTEIN"/>
    <property type="match status" value="1"/>
</dbReference>
<dbReference type="PRINTS" id="PR00011">
    <property type="entry name" value="EGFLAMININ"/>
</dbReference>
<keyword evidence="3" id="KW-0677">Repeat</keyword>
<dbReference type="Pfam" id="PF00053">
    <property type="entry name" value="EGF_laminin"/>
    <property type="match status" value="2"/>
</dbReference>
<name>A0A4C1WRT9_EUMVA</name>
<evidence type="ECO:0000313" key="9">
    <source>
        <dbReference type="Proteomes" id="UP000299102"/>
    </source>
</evidence>
<evidence type="ECO:0000313" key="8">
    <source>
        <dbReference type="EMBL" id="GBP52834.1"/>
    </source>
</evidence>
<comment type="caution">
    <text evidence="8">The sequence shown here is derived from an EMBL/GenBank/DDBJ whole genome shotgun (WGS) entry which is preliminary data.</text>
</comment>
<accession>A0A4C1WRT9</accession>
<organism evidence="8 9">
    <name type="scientific">Eumeta variegata</name>
    <name type="common">Bagworm moth</name>
    <name type="synonym">Eumeta japonica</name>
    <dbReference type="NCBI Taxonomy" id="151549"/>
    <lineage>
        <taxon>Eukaryota</taxon>
        <taxon>Metazoa</taxon>
        <taxon>Ecdysozoa</taxon>
        <taxon>Arthropoda</taxon>
        <taxon>Hexapoda</taxon>
        <taxon>Insecta</taxon>
        <taxon>Pterygota</taxon>
        <taxon>Neoptera</taxon>
        <taxon>Endopterygota</taxon>
        <taxon>Lepidoptera</taxon>
        <taxon>Glossata</taxon>
        <taxon>Ditrysia</taxon>
        <taxon>Tineoidea</taxon>
        <taxon>Psychidae</taxon>
        <taxon>Oiketicinae</taxon>
        <taxon>Eumeta</taxon>
    </lineage>
</organism>
<dbReference type="FunFam" id="2.170.300.10:FF:000041">
    <property type="entry name" value="Tyrosine protein kinase receptor tie-1, putative"/>
    <property type="match status" value="1"/>
</dbReference>
<dbReference type="Proteomes" id="UP000299102">
    <property type="component" value="Unassembled WGS sequence"/>
</dbReference>
<feature type="disulfide bond" evidence="5">
    <location>
        <begin position="74"/>
        <end position="83"/>
    </location>
</feature>
<dbReference type="STRING" id="151549.A0A4C1WRT9"/>
<dbReference type="OrthoDB" id="18487at2759"/>
<dbReference type="SMART" id="SM00181">
    <property type="entry name" value="EGF"/>
    <property type="match status" value="3"/>
</dbReference>
<evidence type="ECO:0000256" key="1">
    <source>
        <dbReference type="ARBA" id="ARBA00022536"/>
    </source>
</evidence>
<comment type="caution">
    <text evidence="5">Lacks conserved residue(s) required for the propagation of feature annotation.</text>
</comment>
<proteinExistence type="predicted"/>
<dbReference type="Gene3D" id="2.170.300.10">
    <property type="entry name" value="Tie2 ligand-binding domain superfamily"/>
    <property type="match status" value="1"/>
</dbReference>
<evidence type="ECO:0000256" key="2">
    <source>
        <dbReference type="ARBA" id="ARBA00022729"/>
    </source>
</evidence>
<evidence type="ECO:0000256" key="6">
    <source>
        <dbReference type="SAM" id="MobiDB-lite"/>
    </source>
</evidence>
<feature type="domain" description="EGF-like" evidence="7">
    <location>
        <begin position="92"/>
        <end position="127"/>
    </location>
</feature>
<dbReference type="AlphaFoldDB" id="A0A4C1WRT9"/>
<feature type="region of interest" description="Disordered" evidence="6">
    <location>
        <begin position="310"/>
        <end position="330"/>
    </location>
</feature>
<feature type="disulfide bond" evidence="5">
    <location>
        <begin position="157"/>
        <end position="166"/>
    </location>
</feature>
<keyword evidence="1 5" id="KW-0245">EGF-like domain</keyword>
<keyword evidence="8" id="KW-0675">Receptor</keyword>
<evidence type="ECO:0000256" key="5">
    <source>
        <dbReference type="PROSITE-ProRule" id="PRU00076"/>
    </source>
</evidence>
<dbReference type="InterPro" id="IPR002049">
    <property type="entry name" value="LE_dom"/>
</dbReference>
<evidence type="ECO:0000256" key="3">
    <source>
        <dbReference type="ARBA" id="ARBA00022737"/>
    </source>
</evidence>
<dbReference type="GO" id="GO:0048513">
    <property type="term" value="P:animal organ development"/>
    <property type="evidence" value="ECO:0007669"/>
    <property type="project" value="UniProtKB-ARBA"/>
</dbReference>
<dbReference type="EMBL" id="BGZK01000611">
    <property type="protein sequence ID" value="GBP52834.1"/>
    <property type="molecule type" value="Genomic_DNA"/>
</dbReference>
<dbReference type="PANTHER" id="PTHR24035:SF109">
    <property type="entry name" value="PROTEIN DRAPER"/>
    <property type="match status" value="1"/>
</dbReference>
<dbReference type="InterPro" id="IPR052108">
    <property type="entry name" value="MEGF/SIB"/>
</dbReference>
<feature type="domain" description="EGF-like" evidence="7">
    <location>
        <begin position="132"/>
        <end position="167"/>
    </location>
</feature>
<protein>
    <submittedName>
        <fullName evidence="8">Platelet endothelial aggregation receptor 1</fullName>
    </submittedName>
</protein>
<dbReference type="GO" id="GO:0048731">
    <property type="term" value="P:system development"/>
    <property type="evidence" value="ECO:0007669"/>
    <property type="project" value="UniProtKB-ARBA"/>
</dbReference>
<reference evidence="8 9" key="1">
    <citation type="journal article" date="2019" name="Commun. Biol.">
        <title>The bagworm genome reveals a unique fibroin gene that provides high tensile strength.</title>
        <authorList>
            <person name="Kono N."/>
            <person name="Nakamura H."/>
            <person name="Ohtoshi R."/>
            <person name="Tomita M."/>
            <person name="Numata K."/>
            <person name="Arakawa K."/>
        </authorList>
    </citation>
    <scope>NUCLEOTIDE SEQUENCE [LARGE SCALE GENOMIC DNA]</scope>
</reference>
<gene>
    <name evidence="8" type="primary">PEAR1</name>
    <name evidence="8" type="ORF">EVAR_38996_1</name>
</gene>
<evidence type="ECO:0000256" key="4">
    <source>
        <dbReference type="ARBA" id="ARBA00023157"/>
    </source>
</evidence>
<feature type="domain" description="EGF-like" evidence="7">
    <location>
        <begin position="54"/>
        <end position="84"/>
    </location>
</feature>
<sequence length="330" mass="36369">MSSDWTSEIPPQNMKREYKWFLTRWAAGTVCSRLSRVKNLHRTCPEGKWGRNCQNSCTCLNGGTCEPLTGQCACTPGWRREACEKPCAPGSFGDGCLEACNCQNSATCDGASGACTCLSGYKGPLCEEKCIDGQPCVQTCRCQNGEECNVVTGECKCTAGWTGQVCANCTQVKAKKDYAVVFFIEARLYSEVPSNWLFHTLESARKAAEDSQYSSALKTCRQGQRRRKVILPVEALNIYKKKDLPYNSSSDKDDVHMGTEKLDSCVHLLGKFITEVRDLKQRCTSNNTGNYGVESAISAEVDTHLKLDTRDEHPSAPQAGGENRNYLPIS</sequence>
<dbReference type="InterPro" id="IPR000742">
    <property type="entry name" value="EGF"/>
</dbReference>
<feature type="disulfide bond" evidence="5">
    <location>
        <begin position="117"/>
        <end position="126"/>
    </location>
</feature>
<keyword evidence="4 5" id="KW-1015">Disulfide bond</keyword>
<keyword evidence="9" id="KW-1185">Reference proteome</keyword>
<evidence type="ECO:0000259" key="7">
    <source>
        <dbReference type="PROSITE" id="PS50026"/>
    </source>
</evidence>
<dbReference type="PROSITE" id="PS50026">
    <property type="entry name" value="EGF_3"/>
    <property type="match status" value="3"/>
</dbReference>
<keyword evidence="2" id="KW-0732">Signal</keyword>
<dbReference type="PROSITE" id="PS00022">
    <property type="entry name" value="EGF_1"/>
    <property type="match status" value="2"/>
</dbReference>